<evidence type="ECO:0000313" key="3">
    <source>
        <dbReference type="EMBL" id="MDN4593527.1"/>
    </source>
</evidence>
<feature type="compositionally biased region" description="Basic and acidic residues" evidence="1">
    <location>
        <begin position="30"/>
        <end position="40"/>
    </location>
</feature>
<comment type="caution">
    <text evidence="3">The sequence shown here is derived from an EMBL/GenBank/DDBJ whole genome shotgun (WGS) entry which is preliminary data.</text>
</comment>
<reference evidence="3" key="1">
    <citation type="submission" date="2022-08" db="EMBL/GenBank/DDBJ databases">
        <title>Polycladomyces zharkentsis sp. nov., a novel thermophilic CMC and starch-degrading bacterium isolated from a geothermal spring in Kazakhstan.</title>
        <authorList>
            <person name="Mashzhan A."/>
            <person name="Kistaubaeva A."/>
            <person name="Javier-Lopez R."/>
            <person name="Birkeland N.-K."/>
        </authorList>
    </citation>
    <scope>NUCLEOTIDE SEQUENCE</scope>
    <source>
        <strain evidence="3">KSR 13</strain>
    </source>
</reference>
<feature type="chain" id="PRO_5046430923" evidence="2">
    <location>
        <begin position="22"/>
        <end position="341"/>
    </location>
</feature>
<protein>
    <submittedName>
        <fullName evidence="3">Uncharacterized protein</fullName>
    </submittedName>
</protein>
<dbReference type="Proteomes" id="UP001174196">
    <property type="component" value="Unassembled WGS sequence"/>
</dbReference>
<accession>A0ABT8IL69</accession>
<dbReference type="RefSeq" id="WP_301238240.1">
    <property type="nucleotide sequence ID" value="NZ_JANRHH010000029.1"/>
</dbReference>
<sequence>MAVLILSLIFIMYLFPLTALAAGPEIHPPEIHPPEIHPPEPVKPPVIHKPEVAVPDSPKEPQNGDSPNVDSPALDLAKDTFNDMIKEGTGIDPNNPKIQDISGEALKDTWGKIEDINGYIGAAITTIQGIEFYGDAKDAIRYYKYLKLHFKDPAEIKKAWQAMMNGGFGSAKNFEEKYKNLLGKGKEFWKGITKEVDLLDAYTTGAFGKPAKYAAKFLGKATPFFAAWDTVSSSLDAFSNFSNGNYSEGIANVGEALMAGSAVLSATGVGAPVAAGVAIVGGVLWAGAKIYQHREFIGKIAKAVYNMTPIGQVTNAVKTAVSEGIKNVAAKTIDTVKGLFS</sequence>
<organism evidence="3 4">
    <name type="scientific">Polycladomyces subterraneus</name>
    <dbReference type="NCBI Taxonomy" id="1016997"/>
    <lineage>
        <taxon>Bacteria</taxon>
        <taxon>Bacillati</taxon>
        <taxon>Bacillota</taxon>
        <taxon>Bacilli</taxon>
        <taxon>Bacillales</taxon>
        <taxon>Thermoactinomycetaceae</taxon>
        <taxon>Polycladomyces</taxon>
    </lineage>
</organism>
<proteinExistence type="predicted"/>
<evidence type="ECO:0000256" key="2">
    <source>
        <dbReference type="SAM" id="SignalP"/>
    </source>
</evidence>
<feature type="region of interest" description="Disordered" evidence="1">
    <location>
        <begin position="30"/>
        <end position="73"/>
    </location>
</feature>
<gene>
    <name evidence="3" type="ORF">NWF35_06345</name>
</gene>
<feature type="signal peptide" evidence="2">
    <location>
        <begin position="1"/>
        <end position="21"/>
    </location>
</feature>
<keyword evidence="4" id="KW-1185">Reference proteome</keyword>
<keyword evidence="2" id="KW-0732">Signal</keyword>
<evidence type="ECO:0000313" key="4">
    <source>
        <dbReference type="Proteomes" id="UP001174196"/>
    </source>
</evidence>
<evidence type="ECO:0000256" key="1">
    <source>
        <dbReference type="SAM" id="MobiDB-lite"/>
    </source>
</evidence>
<name>A0ABT8IL69_9BACL</name>
<dbReference type="EMBL" id="JANRHH010000029">
    <property type="protein sequence ID" value="MDN4593527.1"/>
    <property type="molecule type" value="Genomic_DNA"/>
</dbReference>